<keyword evidence="1" id="KW-1133">Transmembrane helix</keyword>
<accession>A0ABW2PH09</accession>
<evidence type="ECO:0000313" key="3">
    <source>
        <dbReference type="Proteomes" id="UP001596439"/>
    </source>
</evidence>
<organism evidence="2 3">
    <name type="scientific">Exiguobacterium aestuarii</name>
    <dbReference type="NCBI Taxonomy" id="273527"/>
    <lineage>
        <taxon>Bacteria</taxon>
        <taxon>Bacillati</taxon>
        <taxon>Bacillota</taxon>
        <taxon>Bacilli</taxon>
        <taxon>Bacillales</taxon>
        <taxon>Bacillales Family XII. Incertae Sedis</taxon>
        <taxon>Exiguobacterium</taxon>
    </lineage>
</organism>
<evidence type="ECO:0000313" key="2">
    <source>
        <dbReference type="EMBL" id="MFC7388659.1"/>
    </source>
</evidence>
<dbReference type="RefSeq" id="WP_214789894.1">
    <property type="nucleotide sequence ID" value="NZ_JANIEL010000003.1"/>
</dbReference>
<reference evidence="3" key="1">
    <citation type="journal article" date="2019" name="Int. J. Syst. Evol. Microbiol.">
        <title>The Global Catalogue of Microorganisms (GCM) 10K type strain sequencing project: providing services to taxonomists for standard genome sequencing and annotation.</title>
        <authorList>
            <consortium name="The Broad Institute Genomics Platform"/>
            <consortium name="The Broad Institute Genome Sequencing Center for Infectious Disease"/>
            <person name="Wu L."/>
            <person name="Ma J."/>
        </authorList>
    </citation>
    <scope>NUCLEOTIDE SEQUENCE [LARGE SCALE GENOMIC DNA]</scope>
    <source>
        <strain evidence="3">CCUG 55590</strain>
    </source>
</reference>
<comment type="caution">
    <text evidence="2">The sequence shown here is derived from an EMBL/GenBank/DDBJ whole genome shotgun (WGS) entry which is preliminary data.</text>
</comment>
<keyword evidence="3" id="KW-1185">Reference proteome</keyword>
<sequence>MMLENPWVVVPLLIALYFTVYAVMKRFDWEKWRLVWAVWVMLIIILLTIELVTSL</sequence>
<keyword evidence="1" id="KW-0812">Transmembrane</keyword>
<feature type="transmembrane region" description="Helical" evidence="1">
    <location>
        <begin position="36"/>
        <end position="53"/>
    </location>
</feature>
<feature type="transmembrane region" description="Helical" evidence="1">
    <location>
        <begin position="6"/>
        <end position="24"/>
    </location>
</feature>
<keyword evidence="1" id="KW-0472">Membrane</keyword>
<proteinExistence type="predicted"/>
<dbReference type="EMBL" id="JBHTCE010000001">
    <property type="protein sequence ID" value="MFC7388659.1"/>
    <property type="molecule type" value="Genomic_DNA"/>
</dbReference>
<protein>
    <submittedName>
        <fullName evidence="2">Uncharacterized protein</fullName>
    </submittedName>
</protein>
<name>A0ABW2PH09_9BACL</name>
<evidence type="ECO:0000256" key="1">
    <source>
        <dbReference type="SAM" id="Phobius"/>
    </source>
</evidence>
<dbReference type="Proteomes" id="UP001596439">
    <property type="component" value="Unassembled WGS sequence"/>
</dbReference>
<gene>
    <name evidence="2" type="ORF">ACFQO8_00810</name>
</gene>